<comment type="caution">
    <text evidence="1">The sequence shown here is derived from an EMBL/GenBank/DDBJ whole genome shotgun (WGS) entry which is preliminary data.</text>
</comment>
<accession>A0A1I6BWH8</accession>
<evidence type="ECO:0008006" key="3">
    <source>
        <dbReference type="Google" id="ProtNLM"/>
    </source>
</evidence>
<name>A0A1I6BWH8_9BACI</name>
<dbReference type="EMBL" id="FOXX01000015">
    <property type="protein sequence ID" value="SFQ85291.1"/>
    <property type="molecule type" value="Genomic_DNA"/>
</dbReference>
<dbReference type="RefSeq" id="WP_061802708.1">
    <property type="nucleotide sequence ID" value="NZ_FOXX01000015.1"/>
</dbReference>
<evidence type="ECO:0000313" key="2">
    <source>
        <dbReference type="Proteomes" id="UP000182762"/>
    </source>
</evidence>
<sequence length="104" mass="12289">MIGKITEKVMLSHVEKRLRKYNIQLVHFVPGRLRLKSSLWKEDDDLIHILVCELKEQVLVYDAQFTKGTGSLLITYDASHVGDMKELQSWFDIMDALYKQRFYI</sequence>
<gene>
    <name evidence="1" type="ORF">SAMN02745910_04356</name>
</gene>
<evidence type="ECO:0000313" key="1">
    <source>
        <dbReference type="EMBL" id="SFQ85291.1"/>
    </source>
</evidence>
<keyword evidence="2" id="KW-1185">Reference proteome</keyword>
<dbReference type="GeneID" id="93712897"/>
<organism evidence="1 2">
    <name type="scientific">Priestia endophytica DSM 13796</name>
    <dbReference type="NCBI Taxonomy" id="1121089"/>
    <lineage>
        <taxon>Bacteria</taxon>
        <taxon>Bacillati</taxon>
        <taxon>Bacillota</taxon>
        <taxon>Bacilli</taxon>
        <taxon>Bacillales</taxon>
        <taxon>Bacillaceae</taxon>
        <taxon>Priestia</taxon>
    </lineage>
</organism>
<dbReference type="Pfam" id="PF19991">
    <property type="entry name" value="HMA_2"/>
    <property type="match status" value="1"/>
</dbReference>
<protein>
    <recommendedName>
        <fullName evidence="3">Metal ABC transporter ATPase</fullName>
    </recommendedName>
</protein>
<dbReference type="Proteomes" id="UP000182762">
    <property type="component" value="Unassembled WGS sequence"/>
</dbReference>
<reference evidence="1 2" key="1">
    <citation type="submission" date="2016-10" db="EMBL/GenBank/DDBJ databases">
        <authorList>
            <person name="Varghese N."/>
            <person name="Submissions S."/>
        </authorList>
    </citation>
    <scope>NUCLEOTIDE SEQUENCE [LARGE SCALE GENOMIC DNA]</scope>
    <source>
        <strain evidence="1 2">DSM 13796</strain>
    </source>
</reference>
<proteinExistence type="predicted"/>